<feature type="compositionally biased region" description="Basic residues" evidence="1">
    <location>
        <begin position="102"/>
        <end position="115"/>
    </location>
</feature>
<feature type="region of interest" description="Disordered" evidence="1">
    <location>
        <begin position="102"/>
        <end position="134"/>
    </location>
</feature>
<organism evidence="2 3">
    <name type="scientific">Colletotrichum zoysiae</name>
    <dbReference type="NCBI Taxonomy" id="1216348"/>
    <lineage>
        <taxon>Eukaryota</taxon>
        <taxon>Fungi</taxon>
        <taxon>Dikarya</taxon>
        <taxon>Ascomycota</taxon>
        <taxon>Pezizomycotina</taxon>
        <taxon>Sordariomycetes</taxon>
        <taxon>Hypocreomycetidae</taxon>
        <taxon>Glomerellales</taxon>
        <taxon>Glomerellaceae</taxon>
        <taxon>Colletotrichum</taxon>
        <taxon>Colletotrichum graminicola species complex</taxon>
    </lineage>
</organism>
<keyword evidence="3" id="KW-1185">Reference proteome</keyword>
<evidence type="ECO:0000313" key="3">
    <source>
        <dbReference type="Proteomes" id="UP001232148"/>
    </source>
</evidence>
<gene>
    <name evidence="2" type="ORF">LX32DRAFT_277234</name>
</gene>
<dbReference type="Proteomes" id="UP001232148">
    <property type="component" value="Unassembled WGS sequence"/>
</dbReference>
<name>A0AAD9H3F8_9PEZI</name>
<proteinExistence type="predicted"/>
<evidence type="ECO:0000313" key="2">
    <source>
        <dbReference type="EMBL" id="KAK2021096.1"/>
    </source>
</evidence>
<protein>
    <submittedName>
        <fullName evidence="2">Uncharacterized protein</fullName>
    </submittedName>
</protein>
<dbReference type="EMBL" id="MU843138">
    <property type="protein sequence ID" value="KAK2021096.1"/>
    <property type="molecule type" value="Genomic_DNA"/>
</dbReference>
<dbReference type="AlphaFoldDB" id="A0AAD9H3F8"/>
<comment type="caution">
    <text evidence="2">The sequence shown here is derived from an EMBL/GenBank/DDBJ whole genome shotgun (WGS) entry which is preliminary data.</text>
</comment>
<accession>A0AAD9H3F8</accession>
<sequence length="170" mass="19087">MVSRTGLQLSASIFPGQCVPMLITDPLFSLSYCPLPAAFRVRGGYMHPSTGRATYISPRRFFGAPKRRQCVHLEISGRGGGPGFFLFCFPWSSRAHLGAKPYRAHLGPHRPRSRSPSRSSVSGTRHASNPDRKREWTAFPRVSVWEREEGTSFHCSFNQENHEGLAKKKN</sequence>
<reference evidence="2" key="1">
    <citation type="submission" date="2021-06" db="EMBL/GenBank/DDBJ databases">
        <title>Comparative genomics, transcriptomics and evolutionary studies reveal genomic signatures of adaptation to plant cell wall in hemibiotrophic fungi.</title>
        <authorList>
            <consortium name="DOE Joint Genome Institute"/>
            <person name="Baroncelli R."/>
            <person name="Diaz J.F."/>
            <person name="Benocci T."/>
            <person name="Peng M."/>
            <person name="Battaglia E."/>
            <person name="Haridas S."/>
            <person name="Andreopoulos W."/>
            <person name="Labutti K."/>
            <person name="Pangilinan J."/>
            <person name="Floch G.L."/>
            <person name="Makela M.R."/>
            <person name="Henrissat B."/>
            <person name="Grigoriev I.V."/>
            <person name="Crouch J.A."/>
            <person name="De Vries R.P."/>
            <person name="Sukno S.A."/>
            <person name="Thon M.R."/>
        </authorList>
    </citation>
    <scope>NUCLEOTIDE SEQUENCE</scope>
    <source>
        <strain evidence="2">MAFF235873</strain>
    </source>
</reference>
<evidence type="ECO:0000256" key="1">
    <source>
        <dbReference type="SAM" id="MobiDB-lite"/>
    </source>
</evidence>